<dbReference type="InterPro" id="IPR016064">
    <property type="entry name" value="NAD/diacylglycerol_kinase_sf"/>
</dbReference>
<organism evidence="3">
    <name type="scientific">Spathaspora passalidarum (strain NRRL Y-27907 / 11-Y1)</name>
    <dbReference type="NCBI Taxonomy" id="619300"/>
    <lineage>
        <taxon>Eukaryota</taxon>
        <taxon>Fungi</taxon>
        <taxon>Dikarya</taxon>
        <taxon>Ascomycota</taxon>
        <taxon>Saccharomycotina</taxon>
        <taxon>Pichiomycetes</taxon>
        <taxon>Debaryomycetaceae</taxon>
        <taxon>Spathaspora</taxon>
    </lineage>
</organism>
<dbReference type="PROSITE" id="PS50146">
    <property type="entry name" value="DAGK"/>
    <property type="match status" value="1"/>
</dbReference>
<dbReference type="EMBL" id="GL996504">
    <property type="protein sequence ID" value="EGW30741.1"/>
    <property type="molecule type" value="Genomic_DNA"/>
</dbReference>
<proteinExistence type="predicted"/>
<dbReference type="AlphaFoldDB" id="G3ASV8"/>
<evidence type="ECO:0000259" key="1">
    <source>
        <dbReference type="PROSITE" id="PS50146"/>
    </source>
</evidence>
<dbReference type="Pfam" id="PF00781">
    <property type="entry name" value="DAGK_cat"/>
    <property type="match status" value="1"/>
</dbReference>
<dbReference type="InterPro" id="IPR050187">
    <property type="entry name" value="Lipid_Phosphate_FormReg"/>
</dbReference>
<dbReference type="PANTHER" id="PTHR12358:SF108">
    <property type="entry name" value="DAGKC DOMAIN-CONTAINING PROTEIN"/>
    <property type="match status" value="1"/>
</dbReference>
<keyword evidence="3" id="KW-1185">Reference proteome</keyword>
<evidence type="ECO:0000313" key="3">
    <source>
        <dbReference type="Proteomes" id="UP000000709"/>
    </source>
</evidence>
<dbReference type="Gene3D" id="2.60.200.40">
    <property type="match status" value="1"/>
</dbReference>
<dbReference type="OrthoDB" id="3853857at2759"/>
<dbReference type="GO" id="GO:0005737">
    <property type="term" value="C:cytoplasm"/>
    <property type="evidence" value="ECO:0007669"/>
    <property type="project" value="TreeGrafter"/>
</dbReference>
<dbReference type="GeneID" id="18872062"/>
<feature type="domain" description="DAGKc" evidence="1">
    <location>
        <begin position="14"/>
        <end position="154"/>
    </location>
</feature>
<dbReference type="STRING" id="619300.G3ASV8"/>
<dbReference type="InParanoid" id="G3ASV8"/>
<dbReference type="InterPro" id="IPR017438">
    <property type="entry name" value="ATP-NAD_kinase_N"/>
</dbReference>
<dbReference type="InterPro" id="IPR001206">
    <property type="entry name" value="Diacylglycerol_kinase_cat_dom"/>
</dbReference>
<accession>G3ASV8</accession>
<dbReference type="GO" id="GO:0001727">
    <property type="term" value="F:lipid kinase activity"/>
    <property type="evidence" value="ECO:0007669"/>
    <property type="project" value="TreeGrafter"/>
</dbReference>
<dbReference type="GO" id="GO:0046512">
    <property type="term" value="P:sphingosine biosynthetic process"/>
    <property type="evidence" value="ECO:0007669"/>
    <property type="project" value="TreeGrafter"/>
</dbReference>
<dbReference type="KEGG" id="spaa:SPAPADRAFT_56720"/>
<name>G3ASV8_SPAPN</name>
<sequence>MEKYILSQHPKLNPVLTSNKVYIVDSIKSGTGRADDNLYSKIIKPLFQLLKIGYEYYATTSAASIVEFARSLSKIEEDLTIIFISGDTSINEFINGLPEAKANQNITVFPIPGGTGNSLALSVNLTSQIEAVAKLVTSSNQPAPLYLYEVDFPTGSYHLVQDEKKDEIQGKLKFLVVVSWGFHASLVADSDTPELRKFGLQRFQIAAMNNLKQEQKYEGDCYINNRKISGPFAYWLVTSSQRFEPTFEISPKGNIFEESLYLVTFNTQEDKEGNGDYIMKVMKDVYNKGAHAEDPNVTYEKLKQGDEITLKTTNTEPIRNRRFCVDGSIIALPEQDRHEIKIAISNNVHKNWNLYILH</sequence>
<keyword evidence="2" id="KW-0808">Transferase</keyword>
<dbReference type="HOGENOM" id="CLU_021934_1_0_1"/>
<protein>
    <submittedName>
        <fullName evidence="2">Sphingosine kinase-like protein</fullName>
    </submittedName>
</protein>
<dbReference type="PANTHER" id="PTHR12358">
    <property type="entry name" value="SPHINGOSINE KINASE"/>
    <property type="match status" value="1"/>
</dbReference>
<dbReference type="RefSeq" id="XP_007376774.1">
    <property type="nucleotide sequence ID" value="XM_007376712.1"/>
</dbReference>
<dbReference type="SUPFAM" id="SSF111331">
    <property type="entry name" value="NAD kinase/diacylglycerol kinase-like"/>
    <property type="match status" value="1"/>
</dbReference>
<dbReference type="eggNOG" id="KOG1116">
    <property type="taxonomic scope" value="Eukaryota"/>
</dbReference>
<dbReference type="Gene3D" id="3.40.50.10330">
    <property type="entry name" value="Probable inorganic polyphosphate/atp-NAD kinase, domain 1"/>
    <property type="match status" value="1"/>
</dbReference>
<dbReference type="OMA" id="YGFHASI"/>
<reference evidence="2 3" key="1">
    <citation type="journal article" date="2011" name="Proc. Natl. Acad. Sci. U.S.A.">
        <title>Comparative genomics of xylose-fermenting fungi for enhanced biofuel production.</title>
        <authorList>
            <person name="Wohlbach D.J."/>
            <person name="Kuo A."/>
            <person name="Sato T.K."/>
            <person name="Potts K.M."/>
            <person name="Salamov A.A."/>
            <person name="LaButti K.M."/>
            <person name="Sun H."/>
            <person name="Clum A."/>
            <person name="Pangilinan J.L."/>
            <person name="Lindquist E.A."/>
            <person name="Lucas S."/>
            <person name="Lapidus A."/>
            <person name="Jin M."/>
            <person name="Gunawan C."/>
            <person name="Balan V."/>
            <person name="Dale B.E."/>
            <person name="Jeffries T.W."/>
            <person name="Zinkel R."/>
            <person name="Barry K.W."/>
            <person name="Grigoriev I.V."/>
            <person name="Gasch A.P."/>
        </authorList>
    </citation>
    <scope>NUCLEOTIDE SEQUENCE [LARGE SCALE GENOMIC DNA]</scope>
    <source>
        <strain evidence="3">NRRL Y-27907 / 11-Y1</strain>
    </source>
</reference>
<evidence type="ECO:0000313" key="2">
    <source>
        <dbReference type="EMBL" id="EGW30741.1"/>
    </source>
</evidence>
<gene>
    <name evidence="2" type="ORF">SPAPADRAFT_56720</name>
</gene>
<keyword evidence="2" id="KW-0418">Kinase</keyword>
<dbReference type="Proteomes" id="UP000000709">
    <property type="component" value="Unassembled WGS sequence"/>
</dbReference>
<dbReference type="GO" id="GO:0016020">
    <property type="term" value="C:membrane"/>
    <property type="evidence" value="ECO:0007669"/>
    <property type="project" value="TreeGrafter"/>
</dbReference>